<dbReference type="Proteomes" id="UP001153678">
    <property type="component" value="Unassembled WGS sequence"/>
</dbReference>
<comment type="caution">
    <text evidence="2">The sequence shown here is derived from an EMBL/GenBank/DDBJ whole genome shotgun (WGS) entry which is preliminary data.</text>
</comment>
<reference evidence="2" key="1">
    <citation type="submission" date="2022-08" db="EMBL/GenBank/DDBJ databases">
        <authorList>
            <person name="Kallberg Y."/>
            <person name="Tangrot J."/>
            <person name="Rosling A."/>
        </authorList>
    </citation>
    <scope>NUCLEOTIDE SEQUENCE</scope>
    <source>
        <strain evidence="2">Wild A</strain>
    </source>
</reference>
<accession>A0A9W4SUI1</accession>
<dbReference type="AlphaFoldDB" id="A0A9W4SUI1"/>
<protein>
    <submittedName>
        <fullName evidence="2">12802_t:CDS:1</fullName>
    </submittedName>
</protein>
<sequence length="279" mass="31587">MKENDTITVARRSRRKEVPLEPSTDTTTTVSKYNRKKKEESSIQPIIDEILKDNDNQQAITTETVTSSFSNDNQLIIDDDLQVSLNPGSRASTPDSFHNMFKSFHQDISLTAPPRLLPSLESRSSVPTSFFHSHRTAFRSPTAAPLNSSSASESRFTFQEILNTSERDNKDNEKDNKSDSKNNESDNRDNEVSDKNYEIQGNYEAPNHEELHIDEILNKETGDKVSNEKESNKVLDEESHVKNYATLLNTGVGTKEIVHCIFKNIVLRTNKKNVDLSKP</sequence>
<proteinExistence type="predicted"/>
<feature type="compositionally biased region" description="Polar residues" evidence="1">
    <location>
        <begin position="23"/>
        <end position="32"/>
    </location>
</feature>
<dbReference type="OrthoDB" id="2427300at2759"/>
<evidence type="ECO:0000313" key="2">
    <source>
        <dbReference type="EMBL" id="CAI2182066.1"/>
    </source>
</evidence>
<evidence type="ECO:0000256" key="1">
    <source>
        <dbReference type="SAM" id="MobiDB-lite"/>
    </source>
</evidence>
<feature type="region of interest" description="Disordered" evidence="1">
    <location>
        <begin position="161"/>
        <end position="195"/>
    </location>
</feature>
<keyword evidence="3" id="KW-1185">Reference proteome</keyword>
<dbReference type="EMBL" id="CAMKVN010002663">
    <property type="protein sequence ID" value="CAI2182066.1"/>
    <property type="molecule type" value="Genomic_DNA"/>
</dbReference>
<name>A0A9W4SUI1_9GLOM</name>
<feature type="region of interest" description="Disordered" evidence="1">
    <location>
        <begin position="1"/>
        <end position="44"/>
    </location>
</feature>
<evidence type="ECO:0000313" key="3">
    <source>
        <dbReference type="Proteomes" id="UP001153678"/>
    </source>
</evidence>
<gene>
    <name evidence="2" type="ORF">FWILDA_LOCUS10395</name>
</gene>
<organism evidence="2 3">
    <name type="scientific">Funneliformis geosporum</name>
    <dbReference type="NCBI Taxonomy" id="1117311"/>
    <lineage>
        <taxon>Eukaryota</taxon>
        <taxon>Fungi</taxon>
        <taxon>Fungi incertae sedis</taxon>
        <taxon>Mucoromycota</taxon>
        <taxon>Glomeromycotina</taxon>
        <taxon>Glomeromycetes</taxon>
        <taxon>Glomerales</taxon>
        <taxon>Glomeraceae</taxon>
        <taxon>Funneliformis</taxon>
    </lineage>
</organism>
<feature type="compositionally biased region" description="Basic and acidic residues" evidence="1">
    <location>
        <begin position="165"/>
        <end position="195"/>
    </location>
</feature>